<dbReference type="AlphaFoldDB" id="A0A8C2ZTJ2"/>
<dbReference type="GeneTree" id="ENSGT00940000157824"/>
<evidence type="ECO:0000256" key="11">
    <source>
        <dbReference type="ARBA" id="ARBA00039949"/>
    </source>
</evidence>
<dbReference type="Pfam" id="PF10595">
    <property type="entry name" value="FAM161A_B"/>
    <property type="match status" value="1"/>
</dbReference>
<name>A0A8C2ZTJ2_CYCLU</name>
<feature type="region of interest" description="Disordered" evidence="13">
    <location>
        <begin position="25"/>
        <end position="68"/>
    </location>
</feature>
<evidence type="ECO:0000313" key="14">
    <source>
        <dbReference type="Ensembl" id="ENSCLMP00005031293.1"/>
    </source>
</evidence>
<keyword evidence="8" id="KW-0206">Cytoskeleton</keyword>
<dbReference type="InterPro" id="IPR051655">
    <property type="entry name" value="FAM161"/>
</dbReference>
<keyword evidence="7" id="KW-0969">Cilium</keyword>
<keyword evidence="6 12" id="KW-0175">Coiled coil</keyword>
<evidence type="ECO:0000256" key="4">
    <source>
        <dbReference type="ARBA" id="ARBA00022490"/>
    </source>
</evidence>
<evidence type="ECO:0000256" key="9">
    <source>
        <dbReference type="ARBA" id="ARBA00023273"/>
    </source>
</evidence>
<dbReference type="PANTHER" id="PTHR21501">
    <property type="entry name" value="PROTEIN FAM-161"/>
    <property type="match status" value="1"/>
</dbReference>
<evidence type="ECO:0000256" key="5">
    <source>
        <dbReference type="ARBA" id="ARBA00022794"/>
    </source>
</evidence>
<feature type="region of interest" description="Disordered" evidence="13">
    <location>
        <begin position="167"/>
        <end position="216"/>
    </location>
</feature>
<dbReference type="GO" id="GO:0044782">
    <property type="term" value="P:cilium organization"/>
    <property type="evidence" value="ECO:0007669"/>
    <property type="project" value="TreeGrafter"/>
</dbReference>
<accession>A0A8C2ZTJ2</accession>
<feature type="compositionally biased region" description="Basic and acidic residues" evidence="13">
    <location>
        <begin position="188"/>
        <end position="199"/>
    </location>
</feature>
<dbReference type="InterPro" id="IPR019579">
    <property type="entry name" value="FAM161A/B"/>
</dbReference>
<dbReference type="GO" id="GO:0005814">
    <property type="term" value="C:centriole"/>
    <property type="evidence" value="ECO:0007669"/>
    <property type="project" value="UniProtKB-SubCell"/>
</dbReference>
<dbReference type="Proteomes" id="UP000694565">
    <property type="component" value="Unplaced"/>
</dbReference>
<evidence type="ECO:0000256" key="12">
    <source>
        <dbReference type="SAM" id="Coils"/>
    </source>
</evidence>
<proteinExistence type="inferred from homology"/>
<keyword evidence="15" id="KW-1185">Reference proteome</keyword>
<evidence type="ECO:0000256" key="1">
    <source>
        <dbReference type="ARBA" id="ARBA00004114"/>
    </source>
</evidence>
<dbReference type="GO" id="GO:0005929">
    <property type="term" value="C:cilium"/>
    <property type="evidence" value="ECO:0007669"/>
    <property type="project" value="TreeGrafter"/>
</dbReference>
<reference evidence="14" key="2">
    <citation type="submission" date="2025-09" db="UniProtKB">
        <authorList>
            <consortium name="Ensembl"/>
        </authorList>
    </citation>
    <scope>IDENTIFICATION</scope>
</reference>
<comment type="similarity">
    <text evidence="3">Belongs to the FAM161 family.</text>
</comment>
<evidence type="ECO:0000256" key="8">
    <source>
        <dbReference type="ARBA" id="ARBA00023212"/>
    </source>
</evidence>
<evidence type="ECO:0000256" key="2">
    <source>
        <dbReference type="ARBA" id="ARBA00004120"/>
    </source>
</evidence>
<feature type="compositionally biased region" description="Basic and acidic residues" evidence="13">
    <location>
        <begin position="167"/>
        <end position="178"/>
    </location>
</feature>
<evidence type="ECO:0000256" key="10">
    <source>
        <dbReference type="ARBA" id="ARBA00037165"/>
    </source>
</evidence>
<sequence length="387" mass="45068">MAELESMYRQKLQLRAVALLWSSSSPAASRRLRKSLSAVELRRSSGASDSADGDEDATDEVGNGPLFSPKEHIKNMWRDFRLSREDGEEEEELWRHRLTVPKPFQMMLREAERQKRGVKSRAQIEQENAELRRRLEELTECQKKFRAAAVPAHVHLPLYEELRERKEERRRRREDQHPRSAQKPFSFLERERLKKEQKQLHPQQQPSDQEAVKPFKAKPVPKAVYAAASGEQMKEEQLYRSIKIQMRAQEMLHSASMPRSMLARYRRFQRHLEKQKGAKPTTACEPFELRTSRITSHRERILADIEKEQSSPRTSRWPYVSPGPARRATSSRCSSLSGSLELLPTKVTDASKKREEAVRYHRRAPEAPVVVEIETRHRCLGTVSFCV</sequence>
<keyword evidence="4" id="KW-0963">Cytoplasm</keyword>
<reference evidence="14" key="1">
    <citation type="submission" date="2025-08" db="UniProtKB">
        <authorList>
            <consortium name="Ensembl"/>
        </authorList>
    </citation>
    <scope>IDENTIFICATION</scope>
</reference>
<evidence type="ECO:0000313" key="15">
    <source>
        <dbReference type="Proteomes" id="UP000694565"/>
    </source>
</evidence>
<evidence type="ECO:0000256" key="3">
    <source>
        <dbReference type="ARBA" id="ARBA00006663"/>
    </source>
</evidence>
<evidence type="ECO:0000256" key="6">
    <source>
        <dbReference type="ARBA" id="ARBA00023054"/>
    </source>
</evidence>
<comment type="function">
    <text evidence="10">Involved in ciliogenesis.</text>
</comment>
<keyword evidence="9" id="KW-0966">Cell projection</keyword>
<evidence type="ECO:0000256" key="13">
    <source>
        <dbReference type="SAM" id="MobiDB-lite"/>
    </source>
</evidence>
<feature type="region of interest" description="Disordered" evidence="13">
    <location>
        <begin position="307"/>
        <end position="331"/>
    </location>
</feature>
<organism evidence="14 15">
    <name type="scientific">Cyclopterus lumpus</name>
    <name type="common">Lumpsucker</name>
    <dbReference type="NCBI Taxonomy" id="8103"/>
    <lineage>
        <taxon>Eukaryota</taxon>
        <taxon>Metazoa</taxon>
        <taxon>Chordata</taxon>
        <taxon>Craniata</taxon>
        <taxon>Vertebrata</taxon>
        <taxon>Euteleostomi</taxon>
        <taxon>Actinopterygii</taxon>
        <taxon>Neopterygii</taxon>
        <taxon>Teleostei</taxon>
        <taxon>Neoteleostei</taxon>
        <taxon>Acanthomorphata</taxon>
        <taxon>Eupercaria</taxon>
        <taxon>Perciformes</taxon>
        <taxon>Cottioidei</taxon>
        <taxon>Cottales</taxon>
        <taxon>Cyclopteridae</taxon>
        <taxon>Cyclopterus</taxon>
    </lineage>
</organism>
<dbReference type="Ensembl" id="ENSCLMT00005032653.1">
    <property type="protein sequence ID" value="ENSCLMP00005031293.1"/>
    <property type="gene ID" value="ENSCLMG00005015052.1"/>
</dbReference>
<comment type="subcellular location">
    <subcellularLocation>
        <location evidence="2">Cytoplasm</location>
        <location evidence="2">Cytoskeleton</location>
        <location evidence="2">Cilium basal body</location>
    </subcellularLocation>
    <subcellularLocation>
        <location evidence="1">Cytoplasm</location>
        <location evidence="1">Cytoskeleton</location>
        <location evidence="1">Microtubule organizing center</location>
        <location evidence="1">Centrosome</location>
        <location evidence="1">Centriole</location>
    </subcellularLocation>
</comment>
<dbReference type="PANTHER" id="PTHR21501:SF3">
    <property type="entry name" value="PROTEIN FAM161A"/>
    <property type="match status" value="1"/>
</dbReference>
<evidence type="ECO:0000256" key="7">
    <source>
        <dbReference type="ARBA" id="ARBA00023069"/>
    </source>
</evidence>
<feature type="coiled-coil region" evidence="12">
    <location>
        <begin position="108"/>
        <end position="148"/>
    </location>
</feature>
<keyword evidence="5" id="KW-0970">Cilium biogenesis/degradation</keyword>
<protein>
    <recommendedName>
        <fullName evidence="11">Protein FAM161A</fullName>
    </recommendedName>
</protein>